<evidence type="ECO:0000313" key="1">
    <source>
        <dbReference type="EMBL" id="JAH53111.1"/>
    </source>
</evidence>
<dbReference type="AlphaFoldDB" id="A0A0E9THN7"/>
<name>A0A0E9THN7_ANGAN</name>
<protein>
    <submittedName>
        <fullName evidence="1">Uncharacterized protein</fullName>
    </submittedName>
</protein>
<organism evidence="1">
    <name type="scientific">Anguilla anguilla</name>
    <name type="common">European freshwater eel</name>
    <name type="synonym">Muraena anguilla</name>
    <dbReference type="NCBI Taxonomy" id="7936"/>
    <lineage>
        <taxon>Eukaryota</taxon>
        <taxon>Metazoa</taxon>
        <taxon>Chordata</taxon>
        <taxon>Craniata</taxon>
        <taxon>Vertebrata</taxon>
        <taxon>Euteleostomi</taxon>
        <taxon>Actinopterygii</taxon>
        <taxon>Neopterygii</taxon>
        <taxon>Teleostei</taxon>
        <taxon>Anguilliformes</taxon>
        <taxon>Anguillidae</taxon>
        <taxon>Anguilla</taxon>
    </lineage>
</organism>
<reference evidence="1" key="1">
    <citation type="submission" date="2014-11" db="EMBL/GenBank/DDBJ databases">
        <authorList>
            <person name="Amaro Gonzalez C."/>
        </authorList>
    </citation>
    <scope>NUCLEOTIDE SEQUENCE</scope>
</reference>
<accession>A0A0E9THN7</accession>
<reference evidence="1" key="2">
    <citation type="journal article" date="2015" name="Fish Shellfish Immunol.">
        <title>Early steps in the European eel (Anguilla anguilla)-Vibrio vulnificus interaction in the gills: Role of the RtxA13 toxin.</title>
        <authorList>
            <person name="Callol A."/>
            <person name="Pajuelo D."/>
            <person name="Ebbesson L."/>
            <person name="Teles M."/>
            <person name="MacKenzie S."/>
            <person name="Amaro C."/>
        </authorList>
    </citation>
    <scope>NUCLEOTIDE SEQUENCE</scope>
</reference>
<sequence length="49" mass="5714">MASIINTHKQPSYPQKGQNHSENTFSYFLSGNIKFCQHPKSFQYPLKQI</sequence>
<proteinExistence type="predicted"/>
<dbReference type="EMBL" id="GBXM01055466">
    <property type="protein sequence ID" value="JAH53111.1"/>
    <property type="molecule type" value="Transcribed_RNA"/>
</dbReference>